<feature type="domain" description="HSF-type DNA-binding" evidence="3">
    <location>
        <begin position="20"/>
        <end position="115"/>
    </location>
</feature>
<dbReference type="AlphaFoldDB" id="A0A8S1L745"/>
<dbReference type="PANTHER" id="PTHR10015:SF206">
    <property type="entry name" value="HSF-TYPE DNA-BINDING DOMAIN-CONTAINING PROTEIN"/>
    <property type="match status" value="1"/>
</dbReference>
<dbReference type="EMBL" id="CAJJDM010000032">
    <property type="protein sequence ID" value="CAD8062511.1"/>
    <property type="molecule type" value="Genomic_DNA"/>
</dbReference>
<name>A0A8S1L745_PARPR</name>
<evidence type="ECO:0000259" key="3">
    <source>
        <dbReference type="SMART" id="SM00415"/>
    </source>
</evidence>
<keyword evidence="1" id="KW-0238">DNA-binding</keyword>
<accession>A0A8S1L745</accession>
<dbReference type="Proteomes" id="UP000688137">
    <property type="component" value="Unassembled WGS sequence"/>
</dbReference>
<evidence type="ECO:0000256" key="1">
    <source>
        <dbReference type="ARBA" id="ARBA00023125"/>
    </source>
</evidence>
<dbReference type="InterPro" id="IPR000232">
    <property type="entry name" value="HSF_DNA-bd"/>
</dbReference>
<sequence length="179" mass="21620">MQQLQIHNQDADPTQRKFHKNQGFISKLKKMLLDQKFKDIIYILESNDGFIIMNLQQFIKQVLPEYFKQINYQSFRRQLNYYGFKCLNKEKNSVEYVNKQFNIHSETQIKKIIKQNSEANDFETSFNQLEELRLNQLILHKQIEEIKILQEKIMKNTQNNTIVIFLQISLEIFTILNQK</sequence>
<gene>
    <name evidence="4" type="ORF">PPRIM_AZ9-3.1.T0330173</name>
</gene>
<dbReference type="PANTHER" id="PTHR10015">
    <property type="entry name" value="HEAT SHOCK TRANSCRIPTION FACTOR"/>
    <property type="match status" value="1"/>
</dbReference>
<comment type="similarity">
    <text evidence="2">Belongs to the HSF family.</text>
</comment>
<dbReference type="SMART" id="SM00415">
    <property type="entry name" value="HSF"/>
    <property type="match status" value="1"/>
</dbReference>
<organism evidence="4 5">
    <name type="scientific">Paramecium primaurelia</name>
    <dbReference type="NCBI Taxonomy" id="5886"/>
    <lineage>
        <taxon>Eukaryota</taxon>
        <taxon>Sar</taxon>
        <taxon>Alveolata</taxon>
        <taxon>Ciliophora</taxon>
        <taxon>Intramacronucleata</taxon>
        <taxon>Oligohymenophorea</taxon>
        <taxon>Peniculida</taxon>
        <taxon>Parameciidae</taxon>
        <taxon>Paramecium</taxon>
    </lineage>
</organism>
<dbReference type="GO" id="GO:0043565">
    <property type="term" value="F:sequence-specific DNA binding"/>
    <property type="evidence" value="ECO:0007669"/>
    <property type="project" value="InterPro"/>
</dbReference>
<evidence type="ECO:0000313" key="5">
    <source>
        <dbReference type="Proteomes" id="UP000688137"/>
    </source>
</evidence>
<reference evidence="4" key="1">
    <citation type="submission" date="2021-01" db="EMBL/GenBank/DDBJ databases">
        <authorList>
            <consortium name="Genoscope - CEA"/>
            <person name="William W."/>
        </authorList>
    </citation>
    <scope>NUCLEOTIDE SEQUENCE</scope>
</reference>
<keyword evidence="5" id="KW-1185">Reference proteome</keyword>
<evidence type="ECO:0000256" key="2">
    <source>
        <dbReference type="RuleBase" id="RU004020"/>
    </source>
</evidence>
<comment type="caution">
    <text evidence="4">The sequence shown here is derived from an EMBL/GenBank/DDBJ whole genome shotgun (WGS) entry which is preliminary data.</text>
</comment>
<dbReference type="GO" id="GO:0003700">
    <property type="term" value="F:DNA-binding transcription factor activity"/>
    <property type="evidence" value="ECO:0007669"/>
    <property type="project" value="InterPro"/>
</dbReference>
<protein>
    <recommendedName>
        <fullName evidence="3">HSF-type DNA-binding domain-containing protein</fullName>
    </recommendedName>
</protein>
<proteinExistence type="inferred from homology"/>
<dbReference type="Pfam" id="PF00447">
    <property type="entry name" value="HSF_DNA-bind"/>
    <property type="match status" value="1"/>
</dbReference>
<evidence type="ECO:0000313" key="4">
    <source>
        <dbReference type="EMBL" id="CAD8062511.1"/>
    </source>
</evidence>